<dbReference type="SUPFAM" id="SSF90123">
    <property type="entry name" value="ABC transporter transmembrane region"/>
    <property type="match status" value="1"/>
</dbReference>
<keyword evidence="2" id="KW-0813">Transport</keyword>
<evidence type="ECO:0000259" key="10">
    <source>
        <dbReference type="PROSITE" id="PS50893"/>
    </source>
</evidence>
<proteinExistence type="predicted"/>
<evidence type="ECO:0000256" key="6">
    <source>
        <dbReference type="ARBA" id="ARBA00022840"/>
    </source>
</evidence>
<dbReference type="PANTHER" id="PTHR24221">
    <property type="entry name" value="ATP-BINDING CASSETTE SUB-FAMILY B"/>
    <property type="match status" value="1"/>
</dbReference>
<reference evidence="12 13" key="1">
    <citation type="submission" date="2020-08" db="EMBL/GenBank/DDBJ databases">
        <title>Genomic Encyclopedia of Type Strains, Phase IV (KMG-IV): sequencing the most valuable type-strain genomes for metagenomic binning, comparative biology and taxonomic classification.</title>
        <authorList>
            <person name="Goeker M."/>
        </authorList>
    </citation>
    <scope>NUCLEOTIDE SEQUENCE [LARGE SCALE GENOMIC DNA]</scope>
    <source>
        <strain evidence="12 13">DSM 101730</strain>
    </source>
</reference>
<accession>A0A840SUF1</accession>
<evidence type="ECO:0000256" key="1">
    <source>
        <dbReference type="ARBA" id="ARBA00004651"/>
    </source>
</evidence>
<dbReference type="Pfam" id="PF00664">
    <property type="entry name" value="ABC_membrane"/>
    <property type="match status" value="1"/>
</dbReference>
<gene>
    <name evidence="12" type="ORF">HNP73_004360</name>
</gene>
<organism evidence="12 13">
    <name type="scientific">Amaricoccus macauensis</name>
    <dbReference type="NCBI Taxonomy" id="57001"/>
    <lineage>
        <taxon>Bacteria</taxon>
        <taxon>Pseudomonadati</taxon>
        <taxon>Pseudomonadota</taxon>
        <taxon>Alphaproteobacteria</taxon>
        <taxon>Rhodobacterales</taxon>
        <taxon>Paracoccaceae</taxon>
        <taxon>Amaricoccus</taxon>
    </lineage>
</organism>
<keyword evidence="4 9" id="KW-0812">Transmembrane</keyword>
<evidence type="ECO:0000256" key="4">
    <source>
        <dbReference type="ARBA" id="ARBA00022692"/>
    </source>
</evidence>
<feature type="transmembrane region" description="Helical" evidence="9">
    <location>
        <begin position="75"/>
        <end position="97"/>
    </location>
</feature>
<keyword evidence="5" id="KW-0547">Nucleotide-binding</keyword>
<dbReference type="GO" id="GO:0005524">
    <property type="term" value="F:ATP binding"/>
    <property type="evidence" value="ECO:0007669"/>
    <property type="project" value="UniProtKB-KW"/>
</dbReference>
<dbReference type="InterPro" id="IPR017871">
    <property type="entry name" value="ABC_transporter-like_CS"/>
</dbReference>
<keyword evidence="8 9" id="KW-0472">Membrane</keyword>
<protein>
    <submittedName>
        <fullName evidence="12">ABC-type multidrug transport system fused ATPase/permease subunit</fullName>
    </submittedName>
</protein>
<dbReference type="InterPro" id="IPR011527">
    <property type="entry name" value="ABC1_TM_dom"/>
</dbReference>
<feature type="transmembrane region" description="Helical" evidence="9">
    <location>
        <begin position="155"/>
        <end position="175"/>
    </location>
</feature>
<dbReference type="FunFam" id="3.40.50.300:FF:000221">
    <property type="entry name" value="Multidrug ABC transporter ATP-binding protein"/>
    <property type="match status" value="1"/>
</dbReference>
<dbReference type="GO" id="GO:0034040">
    <property type="term" value="F:ATPase-coupled lipid transmembrane transporter activity"/>
    <property type="evidence" value="ECO:0007669"/>
    <property type="project" value="TreeGrafter"/>
</dbReference>
<dbReference type="GO" id="GO:0140359">
    <property type="term" value="F:ABC-type transporter activity"/>
    <property type="evidence" value="ECO:0007669"/>
    <property type="project" value="InterPro"/>
</dbReference>
<evidence type="ECO:0000256" key="8">
    <source>
        <dbReference type="ARBA" id="ARBA00023136"/>
    </source>
</evidence>
<keyword evidence="7 9" id="KW-1133">Transmembrane helix</keyword>
<evidence type="ECO:0000256" key="2">
    <source>
        <dbReference type="ARBA" id="ARBA00022448"/>
    </source>
</evidence>
<dbReference type="SMART" id="SM00382">
    <property type="entry name" value="AAA"/>
    <property type="match status" value="1"/>
</dbReference>
<dbReference type="PROSITE" id="PS00211">
    <property type="entry name" value="ABC_TRANSPORTER_1"/>
    <property type="match status" value="1"/>
</dbReference>
<name>A0A840SUF1_9RHOB</name>
<feature type="domain" description="ABC transporter" evidence="10">
    <location>
        <begin position="362"/>
        <end position="600"/>
    </location>
</feature>
<feature type="transmembrane region" description="Helical" evidence="9">
    <location>
        <begin position="181"/>
        <end position="198"/>
    </location>
</feature>
<evidence type="ECO:0000256" key="7">
    <source>
        <dbReference type="ARBA" id="ARBA00022989"/>
    </source>
</evidence>
<evidence type="ECO:0000256" key="9">
    <source>
        <dbReference type="SAM" id="Phobius"/>
    </source>
</evidence>
<dbReference type="RefSeq" id="WP_221288990.1">
    <property type="nucleotide sequence ID" value="NZ_JACHFM010000007.1"/>
</dbReference>
<dbReference type="InterPro" id="IPR036640">
    <property type="entry name" value="ABC1_TM_sf"/>
</dbReference>
<dbReference type="AlphaFoldDB" id="A0A840SUF1"/>
<comment type="caution">
    <text evidence="12">The sequence shown here is derived from an EMBL/GenBank/DDBJ whole genome shotgun (WGS) entry which is preliminary data.</text>
</comment>
<keyword evidence="6" id="KW-0067">ATP-binding</keyword>
<evidence type="ECO:0000256" key="5">
    <source>
        <dbReference type="ARBA" id="ARBA00022741"/>
    </source>
</evidence>
<dbReference type="EMBL" id="JACHFM010000007">
    <property type="protein sequence ID" value="MBB5224390.1"/>
    <property type="molecule type" value="Genomic_DNA"/>
</dbReference>
<feature type="domain" description="ABC transmembrane type-1" evidence="11">
    <location>
        <begin position="22"/>
        <end position="331"/>
    </location>
</feature>
<dbReference type="InterPro" id="IPR003439">
    <property type="entry name" value="ABC_transporter-like_ATP-bd"/>
</dbReference>
<dbReference type="Proteomes" id="UP000549457">
    <property type="component" value="Unassembled WGS sequence"/>
</dbReference>
<keyword evidence="13" id="KW-1185">Reference proteome</keyword>
<dbReference type="SUPFAM" id="SSF52540">
    <property type="entry name" value="P-loop containing nucleoside triphosphate hydrolases"/>
    <property type="match status" value="1"/>
</dbReference>
<dbReference type="GO" id="GO:0005886">
    <property type="term" value="C:plasma membrane"/>
    <property type="evidence" value="ECO:0007669"/>
    <property type="project" value="UniProtKB-SubCell"/>
</dbReference>
<feature type="transmembrane region" description="Helical" evidence="9">
    <location>
        <begin position="20"/>
        <end position="46"/>
    </location>
</feature>
<dbReference type="InterPro" id="IPR027417">
    <property type="entry name" value="P-loop_NTPase"/>
</dbReference>
<dbReference type="InterPro" id="IPR003593">
    <property type="entry name" value="AAA+_ATPase"/>
</dbReference>
<dbReference type="PROSITE" id="PS50893">
    <property type="entry name" value="ABC_TRANSPORTER_2"/>
    <property type="match status" value="1"/>
</dbReference>
<comment type="subcellular location">
    <subcellularLocation>
        <location evidence="1">Cell membrane</location>
        <topology evidence="1">Multi-pass membrane protein</topology>
    </subcellularLocation>
</comment>
<sequence>MIATYRKLLDLLTARERRQFYWLIVMIVIMGVLQMMSIALILPLMFVLRRPDVIDTNTTLSWFYQTFGFQSHQGFMIGLAAAVFFFIIFGMVFKAVASYATYRFTMMRAYTISLRMLNAYLAQPYAWFLTRNSAGLGSAVLGEVQKVVTTSLLPAMRFITSVVLSVSLITLLIVIRPGVAMVAAGLIGGIYGLLYMSVRRKAVRMGRERHQMNELRYRVVGEAFGGMKDVKLLNLESYFSARFRHPAERVAYCDAVNLIQREVPRYVIEGVAFGGLLVFVLYLLISGDGDLASVVPILSVYAFTAIRLFPALQQVYGSIGQMRFAQPTLDKLHDDFLTTNAKNPQRLDAGRSAAPVRLTSTLELRDVVYAYPNAERAALRGFSITVEAHSSVGLVGGTGAGKTTAVDIMLGLLEPQAGALVIDGVAITPATLPGWQRSIGYVPQHIFLTDDTIAANIAFGQKAKDIDMAAVERAARIAELHDFVLRELPDGYQTKVGERGVRLSGGQRQRIGIARALYHDPDVLILDEATSALDNLTEKAVMDAVHNLGRAKTIVMIAHRLTTVRDCDTIYMLEQGQVVAGGTYDELIETNRQFRALAGA</sequence>
<dbReference type="PANTHER" id="PTHR24221:SF632">
    <property type="entry name" value="ATP-DEPENDENT LIPID A-CORE FLIPPASE"/>
    <property type="match status" value="1"/>
</dbReference>
<dbReference type="PROSITE" id="PS50929">
    <property type="entry name" value="ABC_TM1F"/>
    <property type="match status" value="1"/>
</dbReference>
<evidence type="ECO:0000259" key="11">
    <source>
        <dbReference type="PROSITE" id="PS50929"/>
    </source>
</evidence>
<dbReference type="Gene3D" id="1.20.1560.10">
    <property type="entry name" value="ABC transporter type 1, transmembrane domain"/>
    <property type="match status" value="1"/>
</dbReference>
<dbReference type="Pfam" id="PF00005">
    <property type="entry name" value="ABC_tran"/>
    <property type="match status" value="1"/>
</dbReference>
<keyword evidence="3" id="KW-1003">Cell membrane</keyword>
<dbReference type="GO" id="GO:0016887">
    <property type="term" value="F:ATP hydrolysis activity"/>
    <property type="evidence" value="ECO:0007669"/>
    <property type="project" value="InterPro"/>
</dbReference>
<dbReference type="InterPro" id="IPR039421">
    <property type="entry name" value="Type_1_exporter"/>
</dbReference>
<dbReference type="Gene3D" id="3.40.50.300">
    <property type="entry name" value="P-loop containing nucleotide triphosphate hydrolases"/>
    <property type="match status" value="1"/>
</dbReference>
<evidence type="ECO:0000313" key="12">
    <source>
        <dbReference type="EMBL" id="MBB5224390.1"/>
    </source>
</evidence>
<evidence type="ECO:0000313" key="13">
    <source>
        <dbReference type="Proteomes" id="UP000549457"/>
    </source>
</evidence>
<evidence type="ECO:0000256" key="3">
    <source>
        <dbReference type="ARBA" id="ARBA00022475"/>
    </source>
</evidence>
<feature type="transmembrane region" description="Helical" evidence="9">
    <location>
        <begin position="266"/>
        <end position="285"/>
    </location>
</feature>